<organism evidence="2 3">
    <name type="scientific">Strigamia maritima</name>
    <name type="common">European centipede</name>
    <name type="synonym">Geophilus maritimus</name>
    <dbReference type="NCBI Taxonomy" id="126957"/>
    <lineage>
        <taxon>Eukaryota</taxon>
        <taxon>Metazoa</taxon>
        <taxon>Ecdysozoa</taxon>
        <taxon>Arthropoda</taxon>
        <taxon>Myriapoda</taxon>
        <taxon>Chilopoda</taxon>
        <taxon>Pleurostigmophora</taxon>
        <taxon>Geophilomorpha</taxon>
        <taxon>Linotaeniidae</taxon>
        <taxon>Strigamia</taxon>
    </lineage>
</organism>
<name>T1JLV8_STRMM</name>
<evidence type="ECO:0000313" key="3">
    <source>
        <dbReference type="Proteomes" id="UP000014500"/>
    </source>
</evidence>
<dbReference type="EnsemblMetazoa" id="SMAR014838-RA">
    <property type="protein sequence ID" value="SMAR014838-PA"/>
    <property type="gene ID" value="SMAR014838"/>
</dbReference>
<dbReference type="Proteomes" id="UP000014500">
    <property type="component" value="Unassembled WGS sequence"/>
</dbReference>
<feature type="transmembrane region" description="Helical" evidence="1">
    <location>
        <begin position="169"/>
        <end position="187"/>
    </location>
</feature>
<reference evidence="2" key="2">
    <citation type="submission" date="2015-02" db="UniProtKB">
        <authorList>
            <consortium name="EnsemblMetazoa"/>
        </authorList>
    </citation>
    <scope>IDENTIFICATION</scope>
</reference>
<keyword evidence="1" id="KW-0812">Transmembrane</keyword>
<keyword evidence="1" id="KW-1133">Transmembrane helix</keyword>
<accession>T1JLV8</accession>
<dbReference type="PhylomeDB" id="T1JLV8"/>
<protein>
    <recommendedName>
        <fullName evidence="4">Gustatory receptor</fullName>
    </recommendedName>
</protein>
<feature type="transmembrane region" description="Helical" evidence="1">
    <location>
        <begin position="370"/>
        <end position="393"/>
    </location>
</feature>
<dbReference type="HOGENOM" id="CLU_063321_0_0_1"/>
<feature type="transmembrane region" description="Helical" evidence="1">
    <location>
        <begin position="137"/>
        <end position="163"/>
    </location>
</feature>
<dbReference type="EMBL" id="JH431307">
    <property type="status" value="NOT_ANNOTATED_CDS"/>
    <property type="molecule type" value="Genomic_DNA"/>
</dbReference>
<reference evidence="3" key="1">
    <citation type="submission" date="2011-05" db="EMBL/GenBank/DDBJ databases">
        <authorList>
            <person name="Richards S.R."/>
            <person name="Qu J."/>
            <person name="Jiang H."/>
            <person name="Jhangiani S.N."/>
            <person name="Agravi P."/>
            <person name="Goodspeed R."/>
            <person name="Gross S."/>
            <person name="Mandapat C."/>
            <person name="Jackson L."/>
            <person name="Mathew T."/>
            <person name="Pu L."/>
            <person name="Thornton R."/>
            <person name="Saada N."/>
            <person name="Wilczek-Boney K.B."/>
            <person name="Lee S."/>
            <person name="Kovar C."/>
            <person name="Wu Y."/>
            <person name="Scherer S.E."/>
            <person name="Worley K.C."/>
            <person name="Muzny D.M."/>
            <person name="Gibbs R."/>
        </authorList>
    </citation>
    <scope>NUCLEOTIDE SEQUENCE</scope>
    <source>
        <strain evidence="3">Brora</strain>
    </source>
</reference>
<evidence type="ECO:0000313" key="2">
    <source>
        <dbReference type="EnsemblMetazoa" id="SMAR014838-PA"/>
    </source>
</evidence>
<feature type="transmembrane region" description="Helical" evidence="1">
    <location>
        <begin position="283"/>
        <end position="303"/>
    </location>
</feature>
<keyword evidence="3" id="KW-1185">Reference proteome</keyword>
<sequence>MQTIKLPNVRYINTYWTRVAHVIMDYTTFKINRAWRLAYKYYGFQISGDYITRKPKALTCFVVLITLHTLSNTVQLTLFSLAVDQFSVNDLCAVVSQLAHWIQSCICLLTLYKNQNHFSRCLNQLLSNINTNHKKQIWTYLIILVTLTIVGTILGLIIDMFLLDFFQNVEVIVDVILQIILIIHWSISNFLNDLSKTLFIYYCILLTFNFESIIIEMKKHSSSSFAFLNKRKTLYYHHRFYKIIHWIEKINKLFNPLLAVWITADVIYTCLMLRVCTSGKNNFILTVTLVQTAPKLMLLILIYKYAAQVNEMARISAIKVTKLTVSNVNTYTHQMINLPENQIDANNWQCEMLTHDVSFASSIGIEVSGFFLITKGTILTLIGTLFTYIIILFQTQ</sequence>
<feature type="transmembrane region" description="Helical" evidence="1">
    <location>
        <begin position="199"/>
        <end position="215"/>
    </location>
</feature>
<proteinExistence type="predicted"/>
<evidence type="ECO:0008006" key="4">
    <source>
        <dbReference type="Google" id="ProtNLM"/>
    </source>
</evidence>
<feature type="transmembrane region" description="Helical" evidence="1">
    <location>
        <begin position="258"/>
        <end position="276"/>
    </location>
</feature>
<evidence type="ECO:0000256" key="1">
    <source>
        <dbReference type="SAM" id="Phobius"/>
    </source>
</evidence>
<keyword evidence="1" id="KW-0472">Membrane</keyword>
<dbReference type="AlphaFoldDB" id="T1JLV8"/>